<sequence length="41" mass="4937">MKPQNVPKMYLIYIDKKGYKIHEMELNKNKRTGFARSIVRP</sequence>
<dbReference type="Proteomes" id="UP000042054">
    <property type="component" value="Unassembled WGS sequence"/>
</dbReference>
<reference evidence="1 2" key="1">
    <citation type="submission" date="2015-03" db="EMBL/GenBank/DDBJ databases">
        <authorList>
            <person name="Murphy D."/>
        </authorList>
    </citation>
    <scope>NUCLEOTIDE SEQUENCE [LARGE SCALE GENOMIC DNA]</scope>
    <source>
        <strain evidence="1 2">68/02</strain>
    </source>
</reference>
<organism evidence="1 2">
    <name type="scientific">Yersinia rohdei</name>
    <dbReference type="NCBI Taxonomy" id="29485"/>
    <lineage>
        <taxon>Bacteria</taxon>
        <taxon>Pseudomonadati</taxon>
        <taxon>Pseudomonadota</taxon>
        <taxon>Gammaproteobacteria</taxon>
        <taxon>Enterobacterales</taxon>
        <taxon>Yersiniaceae</taxon>
        <taxon>Yersinia</taxon>
    </lineage>
</organism>
<evidence type="ECO:0000313" key="2">
    <source>
        <dbReference type="Proteomes" id="UP000042054"/>
    </source>
</evidence>
<dbReference type="AlphaFoldDB" id="A0A0U1HV46"/>
<dbReference type="EMBL" id="CTKE01000013">
    <property type="protein sequence ID" value="CQI92611.1"/>
    <property type="molecule type" value="Genomic_DNA"/>
</dbReference>
<proteinExistence type="predicted"/>
<gene>
    <name evidence="1" type="ORF">ERS008555_02711</name>
</gene>
<evidence type="ECO:0000313" key="1">
    <source>
        <dbReference type="EMBL" id="CQI92611.1"/>
    </source>
</evidence>
<accession>A0A0U1HV46</accession>
<name>A0A0U1HV46_YERRO</name>
<protein>
    <submittedName>
        <fullName evidence="1">Uncharacterized protein</fullName>
    </submittedName>
</protein>